<dbReference type="AlphaFoldDB" id="A0A316AJT2"/>
<feature type="transmembrane region" description="Helical" evidence="9">
    <location>
        <begin position="32"/>
        <end position="51"/>
    </location>
</feature>
<keyword evidence="6 9" id="KW-1133">Transmembrane helix</keyword>
<reference evidence="10 11" key="1">
    <citation type="submission" date="2018-03" db="EMBL/GenBank/DDBJ databases">
        <title>Genomic Encyclopedia of Archaeal and Bacterial Type Strains, Phase II (KMG-II): from individual species to whole genera.</title>
        <authorList>
            <person name="Goeker M."/>
        </authorList>
    </citation>
    <scope>NUCLEOTIDE SEQUENCE [LARGE SCALE GENOMIC DNA]</scope>
    <source>
        <strain evidence="10 11">DSM 44889</strain>
    </source>
</reference>
<feature type="region of interest" description="Disordered" evidence="8">
    <location>
        <begin position="1"/>
        <end position="21"/>
    </location>
</feature>
<feature type="transmembrane region" description="Helical" evidence="9">
    <location>
        <begin position="86"/>
        <end position="104"/>
    </location>
</feature>
<dbReference type="Gene3D" id="1.10.3470.10">
    <property type="entry name" value="ABC transporter involved in vitamin B12 uptake, BtuC"/>
    <property type="match status" value="1"/>
</dbReference>
<comment type="subcellular location">
    <subcellularLocation>
        <location evidence="1">Cell membrane</location>
        <topology evidence="1">Multi-pass membrane protein</topology>
    </subcellularLocation>
</comment>
<evidence type="ECO:0000256" key="9">
    <source>
        <dbReference type="SAM" id="Phobius"/>
    </source>
</evidence>
<dbReference type="SUPFAM" id="SSF81345">
    <property type="entry name" value="ABC transporter involved in vitamin B12 uptake, BtuC"/>
    <property type="match status" value="1"/>
</dbReference>
<feature type="transmembrane region" description="Helical" evidence="9">
    <location>
        <begin position="259"/>
        <end position="288"/>
    </location>
</feature>
<dbReference type="InterPro" id="IPR037294">
    <property type="entry name" value="ABC_BtuC-like"/>
</dbReference>
<evidence type="ECO:0000256" key="4">
    <source>
        <dbReference type="ARBA" id="ARBA00022475"/>
    </source>
</evidence>
<keyword evidence="5 9" id="KW-0812">Transmembrane</keyword>
<evidence type="ECO:0000256" key="3">
    <source>
        <dbReference type="ARBA" id="ARBA00022448"/>
    </source>
</evidence>
<feature type="transmembrane region" description="Helical" evidence="9">
    <location>
        <begin position="116"/>
        <end position="134"/>
    </location>
</feature>
<protein>
    <submittedName>
        <fullName evidence="10">Iron complex transport system permease protein</fullName>
    </submittedName>
</protein>
<keyword evidence="3" id="KW-0813">Transport</keyword>
<gene>
    <name evidence="10" type="ORF">BXY45_12335</name>
</gene>
<feature type="compositionally biased region" description="Polar residues" evidence="8">
    <location>
        <begin position="1"/>
        <end position="16"/>
    </location>
</feature>
<feature type="transmembrane region" description="Helical" evidence="9">
    <location>
        <begin position="141"/>
        <end position="159"/>
    </location>
</feature>
<accession>A0A316AJT2</accession>
<proteinExistence type="inferred from homology"/>
<name>A0A316AJT2_9ACTN</name>
<feature type="transmembrane region" description="Helical" evidence="9">
    <location>
        <begin position="300"/>
        <end position="323"/>
    </location>
</feature>
<dbReference type="GO" id="GO:0033214">
    <property type="term" value="P:siderophore-iron import into cell"/>
    <property type="evidence" value="ECO:0007669"/>
    <property type="project" value="TreeGrafter"/>
</dbReference>
<comment type="caution">
    <text evidence="10">The sequence shown here is derived from an EMBL/GenBank/DDBJ whole genome shotgun (WGS) entry which is preliminary data.</text>
</comment>
<dbReference type="EMBL" id="QGDQ01000023">
    <property type="protein sequence ID" value="PWJ50227.1"/>
    <property type="molecule type" value="Genomic_DNA"/>
</dbReference>
<dbReference type="PANTHER" id="PTHR30472">
    <property type="entry name" value="FERRIC ENTEROBACTIN TRANSPORT SYSTEM PERMEASE PROTEIN"/>
    <property type="match status" value="1"/>
</dbReference>
<keyword evidence="4" id="KW-1003">Cell membrane</keyword>
<feature type="transmembrane region" description="Helical" evidence="9">
    <location>
        <begin position="171"/>
        <end position="192"/>
    </location>
</feature>
<evidence type="ECO:0000256" key="6">
    <source>
        <dbReference type="ARBA" id="ARBA00022989"/>
    </source>
</evidence>
<dbReference type="CDD" id="cd06550">
    <property type="entry name" value="TM_ABC_iron-siderophores_like"/>
    <property type="match status" value="1"/>
</dbReference>
<evidence type="ECO:0000256" key="8">
    <source>
        <dbReference type="SAM" id="MobiDB-lite"/>
    </source>
</evidence>
<comment type="similarity">
    <text evidence="2">Belongs to the binding-protein-dependent transport system permease family. FecCD subfamily.</text>
</comment>
<evidence type="ECO:0000256" key="7">
    <source>
        <dbReference type="ARBA" id="ARBA00023136"/>
    </source>
</evidence>
<evidence type="ECO:0000313" key="10">
    <source>
        <dbReference type="EMBL" id="PWJ50227.1"/>
    </source>
</evidence>
<keyword evidence="11" id="KW-1185">Reference proteome</keyword>
<sequence length="355" mass="35059">MTSTVPASRDSPQAPGSVTPGALHRSAVRRSALLAAALAAVVVVSVASLALGSHGLAPAEVWDALVRGGTSEGAVIVRDLRVPRTVLGLVVGAALGLAGALMQALTRNPLADPGLLGVEAGAAAAVVTAIALLGLRTPGEFVAFALVGAAVVAALVHAVGAGRNGTDPVRLVLAGAAVSAVLYAYIEAVILLDPAAFTAFRSWRYGAIAGRDAGDLLVVGPLLFLGAVVALGLGQALNAAALGDDVGAGLGVSLRRTRVLAAAAVAVLCGAATALAGPIAFIGLAVPYVARLLVGADLRWVLVLSLPLGAVALLAADVMGRVVGSPGEVSVGIVTAAVGGPLFVLLVRRRRIPRL</sequence>
<dbReference type="RefSeq" id="WP_211319662.1">
    <property type="nucleotide sequence ID" value="NZ_QGDQ01000023.1"/>
</dbReference>
<evidence type="ECO:0000256" key="2">
    <source>
        <dbReference type="ARBA" id="ARBA00007935"/>
    </source>
</evidence>
<dbReference type="GO" id="GO:0005886">
    <property type="term" value="C:plasma membrane"/>
    <property type="evidence" value="ECO:0007669"/>
    <property type="project" value="UniProtKB-SubCell"/>
</dbReference>
<evidence type="ECO:0000313" key="11">
    <source>
        <dbReference type="Proteomes" id="UP000245469"/>
    </source>
</evidence>
<evidence type="ECO:0000256" key="1">
    <source>
        <dbReference type="ARBA" id="ARBA00004651"/>
    </source>
</evidence>
<organism evidence="10 11">
    <name type="scientific">Quadrisphaera granulorum</name>
    <dbReference type="NCBI Taxonomy" id="317664"/>
    <lineage>
        <taxon>Bacteria</taxon>
        <taxon>Bacillati</taxon>
        <taxon>Actinomycetota</taxon>
        <taxon>Actinomycetes</taxon>
        <taxon>Kineosporiales</taxon>
        <taxon>Kineosporiaceae</taxon>
        <taxon>Quadrisphaera</taxon>
    </lineage>
</organism>
<dbReference type="Pfam" id="PF01032">
    <property type="entry name" value="FecCD"/>
    <property type="match status" value="1"/>
</dbReference>
<dbReference type="FunFam" id="1.10.3470.10:FF:000001">
    <property type="entry name" value="Vitamin B12 ABC transporter permease BtuC"/>
    <property type="match status" value="1"/>
</dbReference>
<dbReference type="InterPro" id="IPR000522">
    <property type="entry name" value="ABC_transptr_permease_BtuC"/>
</dbReference>
<dbReference type="PANTHER" id="PTHR30472:SF1">
    <property type="entry name" value="FE(3+) DICITRATE TRANSPORT SYSTEM PERMEASE PROTEIN FECC-RELATED"/>
    <property type="match status" value="1"/>
</dbReference>
<dbReference type="Proteomes" id="UP000245469">
    <property type="component" value="Unassembled WGS sequence"/>
</dbReference>
<evidence type="ECO:0000256" key="5">
    <source>
        <dbReference type="ARBA" id="ARBA00022692"/>
    </source>
</evidence>
<dbReference type="GO" id="GO:0022857">
    <property type="term" value="F:transmembrane transporter activity"/>
    <property type="evidence" value="ECO:0007669"/>
    <property type="project" value="InterPro"/>
</dbReference>
<keyword evidence="7 9" id="KW-0472">Membrane</keyword>
<feature type="transmembrane region" description="Helical" evidence="9">
    <location>
        <begin position="329"/>
        <end position="347"/>
    </location>
</feature>
<feature type="transmembrane region" description="Helical" evidence="9">
    <location>
        <begin position="213"/>
        <end position="239"/>
    </location>
</feature>